<feature type="region of interest" description="Disordered" evidence="1">
    <location>
        <begin position="53"/>
        <end position="114"/>
    </location>
</feature>
<name>A0A2R5L9U8_9ACAR</name>
<protein>
    <submittedName>
        <fullName evidence="2">Putative salivary gland-expressed bhlh</fullName>
    </submittedName>
</protein>
<dbReference type="AlphaFoldDB" id="A0A2R5L9U8"/>
<proteinExistence type="predicted"/>
<feature type="compositionally biased region" description="Low complexity" evidence="1">
    <location>
        <begin position="70"/>
        <end position="81"/>
    </location>
</feature>
<evidence type="ECO:0000313" key="2">
    <source>
        <dbReference type="EMBL" id="MBY06263.1"/>
    </source>
</evidence>
<accession>A0A2R5L9U8</accession>
<evidence type="ECO:0000256" key="1">
    <source>
        <dbReference type="SAM" id="MobiDB-lite"/>
    </source>
</evidence>
<organism evidence="2">
    <name type="scientific">Ornithodoros turicata</name>
    <dbReference type="NCBI Taxonomy" id="34597"/>
    <lineage>
        <taxon>Eukaryota</taxon>
        <taxon>Metazoa</taxon>
        <taxon>Ecdysozoa</taxon>
        <taxon>Arthropoda</taxon>
        <taxon>Chelicerata</taxon>
        <taxon>Arachnida</taxon>
        <taxon>Acari</taxon>
        <taxon>Parasitiformes</taxon>
        <taxon>Ixodida</taxon>
        <taxon>Ixodoidea</taxon>
        <taxon>Argasidae</taxon>
        <taxon>Ornithodorinae</taxon>
        <taxon>Ornithodoros</taxon>
    </lineage>
</organism>
<sequence length="114" mass="12634">MAIKYIAQLETILSSQGGSSSGPSGQPYDSSFFPASVWATAPNYYSWIRQDIENTGPLPGPNQPHNINLNTQQNSSFTSTSPKYFGNSNKLKETPANESYWHHDGTQPSQFVYQ</sequence>
<feature type="compositionally biased region" description="Basic and acidic residues" evidence="1">
    <location>
        <begin position="90"/>
        <end position="105"/>
    </location>
</feature>
<reference evidence="2" key="1">
    <citation type="submission" date="2018-03" db="EMBL/GenBank/DDBJ databases">
        <title>The relapsing fever spirochete Borrelia turicatae persists in the highly oxidative environment of its soft-bodied tick vector.</title>
        <authorList>
            <person name="Bourret T.J."/>
            <person name="Boyle W.K."/>
            <person name="Valenzuela J.G."/>
            <person name="Oliveira F."/>
            <person name="Lopez J.E."/>
        </authorList>
    </citation>
    <scope>NUCLEOTIDE SEQUENCE</scope>
    <source>
        <strain evidence="2">Kansas strain/isolate</strain>
        <tissue evidence="2">Salivary glands</tissue>
    </source>
</reference>
<dbReference type="EMBL" id="GGLE01002137">
    <property type="protein sequence ID" value="MBY06263.1"/>
    <property type="molecule type" value="Transcribed_RNA"/>
</dbReference>